<comment type="caution">
    <text evidence="1">The sequence shown here is derived from an EMBL/GenBank/DDBJ whole genome shotgun (WGS) entry which is preliminary data.</text>
</comment>
<reference evidence="2" key="1">
    <citation type="journal article" date="2020" name="BMC Genomics">
        <title>Correction to: Identification and distribution of gene clusters required for synthesis of sphingolipid metabolism inhibitors in diverse species of the filamentous fungus Fusarium.</title>
        <authorList>
            <person name="Kim H.S."/>
            <person name="Lohmar J.M."/>
            <person name="Busman M."/>
            <person name="Brown D.W."/>
            <person name="Naumann T.A."/>
            <person name="Divon H.H."/>
            <person name="Lysoe E."/>
            <person name="Uhlig S."/>
            <person name="Proctor R.H."/>
        </authorList>
    </citation>
    <scope>NUCLEOTIDE SEQUENCE [LARGE SCALE GENOMIC DNA]</scope>
    <source>
        <strain evidence="2">NRRL 25331</strain>
    </source>
</reference>
<evidence type="ECO:0000313" key="2">
    <source>
        <dbReference type="Proteomes" id="UP000572754"/>
    </source>
</evidence>
<evidence type="ECO:0000313" key="1">
    <source>
        <dbReference type="EMBL" id="KAF5659415.1"/>
    </source>
</evidence>
<protein>
    <submittedName>
        <fullName evidence="1">Uncharacterized protein</fullName>
    </submittedName>
</protein>
<proteinExistence type="predicted"/>
<dbReference type="Gene3D" id="3.40.640.10">
    <property type="entry name" value="Type I PLP-dependent aspartate aminotransferase-like (Major domain)"/>
    <property type="match status" value="1"/>
</dbReference>
<organism evidence="1 2">
    <name type="scientific">Fusarium circinatum</name>
    <name type="common">Pitch canker fungus</name>
    <name type="synonym">Gibberella circinata</name>
    <dbReference type="NCBI Taxonomy" id="48490"/>
    <lineage>
        <taxon>Eukaryota</taxon>
        <taxon>Fungi</taxon>
        <taxon>Dikarya</taxon>
        <taxon>Ascomycota</taxon>
        <taxon>Pezizomycotina</taxon>
        <taxon>Sordariomycetes</taxon>
        <taxon>Hypocreomycetidae</taxon>
        <taxon>Hypocreales</taxon>
        <taxon>Nectriaceae</taxon>
        <taxon>Fusarium</taxon>
        <taxon>Fusarium fujikuroi species complex</taxon>
    </lineage>
</organism>
<dbReference type="InterPro" id="IPR015424">
    <property type="entry name" value="PyrdxlP-dep_Trfase"/>
</dbReference>
<accession>A0A8H5SYN2</accession>
<name>A0A8H5SYN2_FUSCI</name>
<keyword evidence="2" id="KW-1185">Reference proteome</keyword>
<dbReference type="SUPFAM" id="SSF53383">
    <property type="entry name" value="PLP-dependent transferases"/>
    <property type="match status" value="1"/>
</dbReference>
<sequence length="375" mass="42219">MHSNGTKTIYNHQKWRLYPGALEQAMDPWYDHGYRSVTMRLTSTQQEYVCPYEESSSVACGPSPVVVDLAADEQYHEALEKAKEQGCVALIVQIIESQFPWQKVEPTSLQTLAQACSSLRILLIIDETLSALRCGAPFAHQREEYRTIVLPDLVIFGKGLKVNGIGVNFDGQTLQSLHISSHNDRLRTIFRWHDRHTRAIRTSLLIEALFVIELAKSEDWPGLSIRIGQSIREVICTMETARVRLSQSQSSLQTAGLDSLIYVDEKQARSMLLQGVPEGNFIRLLPILAEPYSNLQFLRTHIFGKSSWAVRRSTSLLLESSGLMPLWCFVCGDATEKVLGDDVPWCRNCCLATCGYPGCEEGFANHACLRDNQRL</sequence>
<dbReference type="AlphaFoldDB" id="A0A8H5SYN2"/>
<gene>
    <name evidence="1" type="ORF">FCIRC_12517</name>
</gene>
<dbReference type="Proteomes" id="UP000572754">
    <property type="component" value="Unassembled WGS sequence"/>
</dbReference>
<reference evidence="1 2" key="2">
    <citation type="submission" date="2020-05" db="EMBL/GenBank/DDBJ databases">
        <title>Identification and distribution of gene clusters putatively required for synthesis of sphingolipid metabolism inhibitors in phylogenetically diverse species of the filamentous fungus Fusarium.</title>
        <authorList>
            <person name="Kim H.-S."/>
            <person name="Busman M."/>
            <person name="Brown D.W."/>
            <person name="Divon H."/>
            <person name="Uhlig S."/>
            <person name="Proctor R.H."/>
        </authorList>
    </citation>
    <scope>NUCLEOTIDE SEQUENCE [LARGE SCALE GENOMIC DNA]</scope>
    <source>
        <strain evidence="1 2">NRRL 25331</strain>
    </source>
</reference>
<dbReference type="InterPro" id="IPR015421">
    <property type="entry name" value="PyrdxlP-dep_Trfase_major"/>
</dbReference>
<dbReference type="EMBL" id="JAAQPE010000550">
    <property type="protein sequence ID" value="KAF5659415.1"/>
    <property type="molecule type" value="Genomic_DNA"/>
</dbReference>